<organism evidence="2 3">
    <name type="scientific">Blumeria graminis f. sp. tritici</name>
    <dbReference type="NCBI Taxonomy" id="62690"/>
    <lineage>
        <taxon>Eukaryota</taxon>
        <taxon>Fungi</taxon>
        <taxon>Dikarya</taxon>
        <taxon>Ascomycota</taxon>
        <taxon>Pezizomycotina</taxon>
        <taxon>Leotiomycetes</taxon>
        <taxon>Erysiphales</taxon>
        <taxon>Erysiphaceae</taxon>
        <taxon>Blumeria</taxon>
    </lineage>
</organism>
<evidence type="ECO:0000313" key="3">
    <source>
        <dbReference type="Proteomes" id="UP000324639"/>
    </source>
</evidence>
<evidence type="ECO:0000313" key="2">
    <source>
        <dbReference type="EMBL" id="VDB85765.1"/>
    </source>
</evidence>
<sequence>MEQPKDIKEKLPQIDKFKGDRTMWDEWHLGAQQKLLRDGKALGSSFYQFMYIYLQLDGDAIKMISTTARTPSENGEGKGIVSGSLASSEDKGRNRTELGQM</sequence>
<reference evidence="2 3" key="1">
    <citation type="submission" date="2018-08" db="EMBL/GenBank/DDBJ databases">
        <authorList>
            <person name="Muller C M."/>
        </authorList>
    </citation>
    <scope>NUCLEOTIDE SEQUENCE [LARGE SCALE GENOMIC DNA]</scope>
</reference>
<feature type="compositionally biased region" description="Basic and acidic residues" evidence="1">
    <location>
        <begin position="88"/>
        <end position="101"/>
    </location>
</feature>
<protein>
    <submittedName>
        <fullName evidence="2">Bgt-20695</fullName>
    </submittedName>
</protein>
<name>A0A9X9MG47_BLUGR</name>
<dbReference type="Proteomes" id="UP000324639">
    <property type="component" value="Chromosome Bgt_-05"/>
</dbReference>
<dbReference type="EMBL" id="LR026988">
    <property type="protein sequence ID" value="VDB85765.1"/>
    <property type="molecule type" value="Genomic_DNA"/>
</dbReference>
<dbReference type="AlphaFoldDB" id="A0A9X9MG47"/>
<feature type="region of interest" description="Disordered" evidence="1">
    <location>
        <begin position="68"/>
        <end position="101"/>
    </location>
</feature>
<proteinExistence type="predicted"/>
<accession>A0A9X9MG47</accession>
<evidence type="ECO:0000256" key="1">
    <source>
        <dbReference type="SAM" id="MobiDB-lite"/>
    </source>
</evidence>
<gene>
    <name evidence="2" type="ORF">BGT96224V316_LOCUS3490</name>
</gene>
<keyword evidence="3" id="KW-1185">Reference proteome</keyword>